<dbReference type="SMART" id="SM00840">
    <property type="entry name" value="DALR_2"/>
    <property type="match status" value="1"/>
</dbReference>
<dbReference type="SUPFAM" id="SSF47323">
    <property type="entry name" value="Anticodon-binding domain of a subclass of class I aminoacyl-tRNA synthetases"/>
    <property type="match status" value="1"/>
</dbReference>
<evidence type="ECO:0000256" key="12">
    <source>
        <dbReference type="ARBA" id="ARBA00047398"/>
    </source>
</evidence>
<dbReference type="Pfam" id="PF09190">
    <property type="entry name" value="DALR_2"/>
    <property type="match status" value="1"/>
</dbReference>
<evidence type="ECO:0000256" key="2">
    <source>
        <dbReference type="ARBA" id="ARBA00005594"/>
    </source>
</evidence>
<dbReference type="FunFam" id="3.40.50.620:FF:000009">
    <property type="entry name" value="Cysteine--tRNA ligase"/>
    <property type="match status" value="1"/>
</dbReference>
<feature type="binding site" evidence="13">
    <location>
        <position position="231"/>
    </location>
    <ligand>
        <name>Zn(2+)</name>
        <dbReference type="ChEBI" id="CHEBI:29105"/>
    </ligand>
</feature>
<dbReference type="InterPro" id="IPR009080">
    <property type="entry name" value="tRNAsynth_Ia_anticodon-bd"/>
</dbReference>
<dbReference type="AlphaFoldDB" id="A0A931B062"/>
<comment type="subcellular location">
    <subcellularLocation>
        <location evidence="1 13">Cytoplasm</location>
    </subcellularLocation>
</comment>
<evidence type="ECO:0000256" key="3">
    <source>
        <dbReference type="ARBA" id="ARBA00011245"/>
    </source>
</evidence>
<feature type="coiled-coil region" evidence="14">
    <location>
        <begin position="304"/>
        <end position="334"/>
    </location>
</feature>
<feature type="binding site" evidence="13">
    <location>
        <position position="27"/>
    </location>
    <ligand>
        <name>Zn(2+)</name>
        <dbReference type="ChEBI" id="CHEBI:29105"/>
    </ligand>
</feature>
<keyword evidence="5 13" id="KW-0436">Ligase</keyword>
<comment type="cofactor">
    <cofactor evidence="13">
        <name>Zn(2+)</name>
        <dbReference type="ChEBI" id="CHEBI:29105"/>
    </cofactor>
    <text evidence="13">Binds 1 zinc ion per subunit.</text>
</comment>
<keyword evidence="8 13" id="KW-0862">Zinc</keyword>
<dbReference type="HAMAP" id="MF_00041">
    <property type="entry name" value="Cys_tRNA_synth"/>
    <property type="match status" value="1"/>
</dbReference>
<evidence type="ECO:0000256" key="10">
    <source>
        <dbReference type="ARBA" id="ARBA00022917"/>
    </source>
</evidence>
<keyword evidence="7 13" id="KW-0547">Nucleotide-binding</keyword>
<keyword evidence="6 13" id="KW-0479">Metal-binding</keyword>
<dbReference type="RefSeq" id="WP_270455066.1">
    <property type="nucleotide sequence ID" value="NZ_JADPIE010000009.1"/>
</dbReference>
<dbReference type="PRINTS" id="PR00983">
    <property type="entry name" value="TRNASYNTHCYS"/>
</dbReference>
<dbReference type="GO" id="GO:0004817">
    <property type="term" value="F:cysteine-tRNA ligase activity"/>
    <property type="evidence" value="ECO:0007669"/>
    <property type="project" value="UniProtKB-UniRule"/>
</dbReference>
<reference evidence="16" key="1">
    <citation type="submission" date="2020-11" db="EMBL/GenBank/DDBJ databases">
        <title>Halonatronomonas betainensis gen. nov., sp. nov. a novel haloalkaliphilic representative of the family Halanaerobiacae capable of betaine degradation.</title>
        <authorList>
            <person name="Boltyanskaya Y."/>
            <person name="Kevbrin V."/>
            <person name="Detkova E."/>
            <person name="Grouzdev D.S."/>
            <person name="Koziaeva V."/>
            <person name="Zhilina T."/>
        </authorList>
    </citation>
    <scope>NUCLEOTIDE SEQUENCE</scope>
    <source>
        <strain evidence="16">Z-7014</strain>
    </source>
</reference>
<keyword evidence="4 13" id="KW-0963">Cytoplasm</keyword>
<evidence type="ECO:0000313" key="17">
    <source>
        <dbReference type="Proteomes" id="UP000621436"/>
    </source>
</evidence>
<feature type="short sequence motif" description="'HIGH' region" evidence="13">
    <location>
        <begin position="29"/>
        <end position="39"/>
    </location>
</feature>
<sequence>MKVYNTITGQKEEFTTQEPGEVKMYVCGLTVQNYSHIGHVRGAINYDVIRRYLRHKGYDVSYIQNFTDINEKIVKRAEEEEMAPMELADKYSKAYINDLKNLNVEMPDEFCRVSDNVNKIIEMIETLIAKGHAYESEGNVYFSVESFDDYGKLSGRNIDEMEAGSRVDVDQNKKHPMDFALWKKYEDEPNWDSPWGKGWPGWHIECSAMSMKYLGGAIDIHGGGTDLVFPHHENEIAQSEAYSGEKPFVKYWLHNGTVDMSGEKMSKSIGNTYWTKDLLEDFSSDQIRYYILTKHYRSPINFSIEELKNSIKSLKRLISTLSQLDKVIDNYKKNRDNDFIQEDFIDVIKSHRTEFEEAMDDDFNTAKAISVLHSLSKEINSFINSPEFKPNDNNILILKEARRLFRTFADILGLELEPDLSGFEDREKFGKIMDILIEAREKARDNNYYELADKIRDDLDKINIRLKDTPRGTVWEYTGDESNDS</sequence>
<dbReference type="Pfam" id="PF01406">
    <property type="entry name" value="tRNA-synt_1e"/>
    <property type="match status" value="1"/>
</dbReference>
<keyword evidence="9 13" id="KW-0067">ATP-binding</keyword>
<keyword evidence="14" id="KW-0175">Coiled coil</keyword>
<dbReference type="SUPFAM" id="SSF52374">
    <property type="entry name" value="Nucleotidylyl transferase"/>
    <property type="match status" value="1"/>
</dbReference>
<dbReference type="Gene3D" id="1.20.120.1910">
    <property type="entry name" value="Cysteine-tRNA ligase, C-terminal anti-codon recognition domain"/>
    <property type="match status" value="1"/>
</dbReference>
<dbReference type="Gene3D" id="3.40.50.620">
    <property type="entry name" value="HUPs"/>
    <property type="match status" value="1"/>
</dbReference>
<keyword evidence="10 13" id="KW-0648">Protein biosynthesis</keyword>
<evidence type="ECO:0000256" key="6">
    <source>
        <dbReference type="ARBA" id="ARBA00022723"/>
    </source>
</evidence>
<comment type="caution">
    <text evidence="16">The sequence shown here is derived from an EMBL/GenBank/DDBJ whole genome shotgun (WGS) entry which is preliminary data.</text>
</comment>
<dbReference type="NCBIfam" id="TIGR00435">
    <property type="entry name" value="cysS"/>
    <property type="match status" value="1"/>
</dbReference>
<comment type="similarity">
    <text evidence="2 13">Belongs to the class-I aminoacyl-tRNA synthetase family.</text>
</comment>
<organism evidence="16 17">
    <name type="scientific">Halonatronomonas betaini</name>
    <dbReference type="NCBI Taxonomy" id="2778430"/>
    <lineage>
        <taxon>Bacteria</taxon>
        <taxon>Bacillati</taxon>
        <taxon>Bacillota</taxon>
        <taxon>Clostridia</taxon>
        <taxon>Halanaerobiales</taxon>
        <taxon>Halarsenatibacteraceae</taxon>
        <taxon>Halonatronomonas</taxon>
    </lineage>
</organism>
<dbReference type="PANTHER" id="PTHR10890">
    <property type="entry name" value="CYSTEINYL-TRNA SYNTHETASE"/>
    <property type="match status" value="1"/>
</dbReference>
<evidence type="ECO:0000256" key="4">
    <source>
        <dbReference type="ARBA" id="ARBA00022490"/>
    </source>
</evidence>
<proteinExistence type="inferred from homology"/>
<evidence type="ECO:0000256" key="5">
    <source>
        <dbReference type="ARBA" id="ARBA00022598"/>
    </source>
</evidence>
<evidence type="ECO:0000256" key="9">
    <source>
        <dbReference type="ARBA" id="ARBA00022840"/>
    </source>
</evidence>
<comment type="catalytic activity">
    <reaction evidence="12 13">
        <text>tRNA(Cys) + L-cysteine + ATP = L-cysteinyl-tRNA(Cys) + AMP + diphosphate</text>
        <dbReference type="Rhea" id="RHEA:17773"/>
        <dbReference type="Rhea" id="RHEA-COMP:9661"/>
        <dbReference type="Rhea" id="RHEA-COMP:9679"/>
        <dbReference type="ChEBI" id="CHEBI:30616"/>
        <dbReference type="ChEBI" id="CHEBI:33019"/>
        <dbReference type="ChEBI" id="CHEBI:35235"/>
        <dbReference type="ChEBI" id="CHEBI:78442"/>
        <dbReference type="ChEBI" id="CHEBI:78517"/>
        <dbReference type="ChEBI" id="CHEBI:456215"/>
        <dbReference type="EC" id="6.1.1.16"/>
    </reaction>
</comment>
<dbReference type="InterPro" id="IPR014729">
    <property type="entry name" value="Rossmann-like_a/b/a_fold"/>
</dbReference>
<dbReference type="GO" id="GO:0008270">
    <property type="term" value="F:zinc ion binding"/>
    <property type="evidence" value="ECO:0007669"/>
    <property type="project" value="UniProtKB-UniRule"/>
</dbReference>
<feature type="domain" description="Cysteinyl-tRNA synthetase class Ia DALR" evidence="15">
    <location>
        <begin position="354"/>
        <end position="423"/>
    </location>
</feature>
<dbReference type="InterPro" id="IPR024909">
    <property type="entry name" value="Cys-tRNA/MSH_ligase"/>
</dbReference>
<evidence type="ECO:0000256" key="13">
    <source>
        <dbReference type="HAMAP-Rule" id="MF_00041"/>
    </source>
</evidence>
<name>A0A931B062_9FIRM</name>
<protein>
    <recommendedName>
        <fullName evidence="13">Cysteine--tRNA ligase</fullName>
        <ecNumber evidence="13">6.1.1.16</ecNumber>
    </recommendedName>
    <alternativeName>
        <fullName evidence="13">Cysteinyl-tRNA synthetase</fullName>
        <shortName evidence="13">CysRS</shortName>
    </alternativeName>
</protein>
<keyword evidence="11 13" id="KW-0030">Aminoacyl-tRNA synthetase</keyword>
<dbReference type="GO" id="GO:0005737">
    <property type="term" value="C:cytoplasm"/>
    <property type="evidence" value="ECO:0007669"/>
    <property type="project" value="UniProtKB-SubCell"/>
</dbReference>
<evidence type="ECO:0000313" key="16">
    <source>
        <dbReference type="EMBL" id="MBF8437993.1"/>
    </source>
</evidence>
<dbReference type="GO" id="GO:0006423">
    <property type="term" value="P:cysteinyl-tRNA aminoacylation"/>
    <property type="evidence" value="ECO:0007669"/>
    <property type="project" value="UniProtKB-UniRule"/>
</dbReference>
<feature type="binding site" evidence="13">
    <location>
        <position position="267"/>
    </location>
    <ligand>
        <name>ATP</name>
        <dbReference type="ChEBI" id="CHEBI:30616"/>
    </ligand>
</feature>
<comment type="subunit">
    <text evidence="3 13">Monomer.</text>
</comment>
<evidence type="ECO:0000259" key="15">
    <source>
        <dbReference type="SMART" id="SM00840"/>
    </source>
</evidence>
<dbReference type="Proteomes" id="UP000621436">
    <property type="component" value="Unassembled WGS sequence"/>
</dbReference>
<feature type="binding site" evidence="13">
    <location>
        <position position="206"/>
    </location>
    <ligand>
        <name>Zn(2+)</name>
        <dbReference type="ChEBI" id="CHEBI:29105"/>
    </ligand>
</feature>
<dbReference type="PANTHER" id="PTHR10890:SF3">
    <property type="entry name" value="CYSTEINE--TRNA LIGASE, CYTOPLASMIC"/>
    <property type="match status" value="1"/>
</dbReference>
<feature type="binding site" evidence="13">
    <location>
        <position position="235"/>
    </location>
    <ligand>
        <name>Zn(2+)</name>
        <dbReference type="ChEBI" id="CHEBI:29105"/>
    </ligand>
</feature>
<feature type="short sequence motif" description="'KMSKS' region" evidence="13">
    <location>
        <begin position="264"/>
        <end position="268"/>
    </location>
</feature>
<dbReference type="EMBL" id="JADPIE010000009">
    <property type="protein sequence ID" value="MBF8437993.1"/>
    <property type="molecule type" value="Genomic_DNA"/>
</dbReference>
<dbReference type="InterPro" id="IPR032678">
    <property type="entry name" value="tRNA-synt_1_cat_dom"/>
</dbReference>
<evidence type="ECO:0000256" key="11">
    <source>
        <dbReference type="ARBA" id="ARBA00023146"/>
    </source>
</evidence>
<evidence type="ECO:0000256" key="1">
    <source>
        <dbReference type="ARBA" id="ARBA00004496"/>
    </source>
</evidence>
<keyword evidence="17" id="KW-1185">Reference proteome</keyword>
<dbReference type="CDD" id="cd00672">
    <property type="entry name" value="CysRS_core"/>
    <property type="match status" value="1"/>
</dbReference>
<evidence type="ECO:0000256" key="14">
    <source>
        <dbReference type="SAM" id="Coils"/>
    </source>
</evidence>
<dbReference type="EC" id="6.1.1.16" evidence="13"/>
<gene>
    <name evidence="13" type="primary">cysS</name>
    <name evidence="16" type="ORF">I0Q91_12955</name>
</gene>
<dbReference type="InterPro" id="IPR015803">
    <property type="entry name" value="Cys-tRNA-ligase"/>
</dbReference>
<evidence type="ECO:0000256" key="8">
    <source>
        <dbReference type="ARBA" id="ARBA00022833"/>
    </source>
</evidence>
<accession>A0A931B062</accession>
<dbReference type="GO" id="GO:0005524">
    <property type="term" value="F:ATP binding"/>
    <property type="evidence" value="ECO:0007669"/>
    <property type="project" value="UniProtKB-UniRule"/>
</dbReference>
<dbReference type="InterPro" id="IPR015273">
    <property type="entry name" value="Cys-tRNA-synt_Ia_DALR"/>
</dbReference>
<evidence type="ECO:0000256" key="7">
    <source>
        <dbReference type="ARBA" id="ARBA00022741"/>
    </source>
</evidence>